<dbReference type="EMBL" id="HBIB01006968">
    <property type="protein sequence ID" value="CAE0242206.1"/>
    <property type="molecule type" value="Transcribed_RNA"/>
</dbReference>
<feature type="domain" description="RCK N-terminal" evidence="14">
    <location>
        <begin position="646"/>
        <end position="789"/>
    </location>
</feature>
<comment type="catalytic activity">
    <reaction evidence="11">
        <text>K(+)(in) = K(+)(out)</text>
        <dbReference type="Rhea" id="RHEA:29463"/>
        <dbReference type="ChEBI" id="CHEBI:29103"/>
    </reaction>
</comment>
<dbReference type="InterPro" id="IPR036291">
    <property type="entry name" value="NAD(P)-bd_dom_sf"/>
</dbReference>
<sequence>MGGQNSTAAADAQSWAAVDPLLAAMACLLAFSLLVAVPWDLINKFSPEVPKAKRRRTSLSSKLRLALEDGEPLQTALEGYQLGASIFICFSYVQKTYMGDYYCSAQCVYCQVLAVIEIVLGVLCCIDFCVRMLAARKKIKFVFSARGIIDIATIPSLVFSYYLTCTFITFCYLRAARLYLSLKAVLKSVEVSDVLKSVINLVVLIVASVFCFAGTVFATENLGNPPFIQEDDEMVMTFFTSVYFILVTISTVGYGDYNPSTTFSRVVVIGFILTGVTFFGVGVSELFSNIQGMRMGRGTYARRSKKHKHVVVIGVIDFDEIQSFLREFFHEDHGTQDADVVFLVPLDPPEQLNSWLRQNPRIQSQVTYLKGSAMVATDIARAKIADAGSIFVMPEKSSIDTLAEDAGNTMRLLSAARANANADIYALAMESESVEHFLTAGVASHRLVCVESMKMSILGKSCEVMGFSTFISNLFLSINSAVLEAKEMWLDEYLKGASQEIYVVDLPGEFDGKSYCEVVYGVYDSYGSIVLGLFHQKNSSTLLKPRSDYLVTNEYQVIVIDDDCQLGVKTSKKGDKERERPRRLKEQKSAKFGKSAVHPKAILAVGKKKMMDGPLPALKSAPQIAKTSVERGPSDSPPVPQPHHLRGHILVCGSPTSLVHFIKPLRVSEDGMGKKKDVSSVPVVILAEDCSYGGVSPERFPNVYHLRGNPNIKRDLMQAGLLDARRIVVVSPPAGHSTETESRLADASPIFTTLLAQNLAPKVRVIAEITNPQNIGFLPRRLSGRTGAPDSTEGDDEFYFTPQYASGGVYSASSLDALLIQSFYNPDIIPVINLLISGLESADGLSEGVQDTPVTVSQILVPKEFVGKEYGKLLEKLIFDKEMVAVGLYRFGIVKGEVLAPQPYVFTNPPKVCTDLCFVFALLALPCPSAPIPLSDGSLIFAAQDTLLSEDDRVFVLRDR</sequence>
<dbReference type="Gene3D" id="3.40.50.720">
    <property type="entry name" value="NAD(P)-binding Rossmann-like Domain"/>
    <property type="match status" value="2"/>
</dbReference>
<keyword evidence="3" id="KW-0633">Potassium transport</keyword>
<comment type="subcellular location">
    <subcellularLocation>
        <location evidence="1">Cell membrane</location>
        <topology evidence="1">Multi-pass membrane protein</topology>
    </subcellularLocation>
</comment>
<feature type="transmembrane region" description="Helical" evidence="13">
    <location>
        <begin position="21"/>
        <end position="42"/>
    </location>
</feature>
<dbReference type="InterPro" id="IPR003929">
    <property type="entry name" value="K_chnl_BK_asu"/>
</dbReference>
<feature type="transmembrane region" description="Helical" evidence="13">
    <location>
        <begin position="235"/>
        <end position="254"/>
    </location>
</feature>
<reference evidence="15" key="1">
    <citation type="submission" date="2021-01" db="EMBL/GenBank/DDBJ databases">
        <authorList>
            <person name="Corre E."/>
            <person name="Pelletier E."/>
            <person name="Niang G."/>
            <person name="Scheremetjew M."/>
            <person name="Finn R."/>
            <person name="Kale V."/>
            <person name="Holt S."/>
            <person name="Cochrane G."/>
            <person name="Meng A."/>
            <person name="Brown T."/>
            <person name="Cohen L."/>
        </authorList>
    </citation>
    <scope>NUCLEOTIDE SEQUENCE</scope>
    <source>
        <strain evidence="15">NIES-2562</strain>
    </source>
</reference>
<evidence type="ECO:0000256" key="9">
    <source>
        <dbReference type="ARBA" id="ARBA00023136"/>
    </source>
</evidence>
<keyword evidence="6" id="KW-0630">Potassium</keyword>
<dbReference type="GO" id="GO:0005267">
    <property type="term" value="F:potassium channel activity"/>
    <property type="evidence" value="ECO:0007669"/>
    <property type="project" value="UniProtKB-KW"/>
</dbReference>
<evidence type="ECO:0000256" key="10">
    <source>
        <dbReference type="ARBA" id="ARBA00023303"/>
    </source>
</evidence>
<dbReference type="Pfam" id="PF07885">
    <property type="entry name" value="Ion_trans_2"/>
    <property type="match status" value="1"/>
</dbReference>
<protein>
    <recommendedName>
        <fullName evidence="14">RCK N-terminal domain-containing protein</fullName>
    </recommendedName>
</protein>
<keyword evidence="5" id="KW-0631">Potassium channel</keyword>
<feature type="transmembrane region" description="Helical" evidence="13">
    <location>
        <begin position="266"/>
        <end position="287"/>
    </location>
</feature>
<dbReference type="InterPro" id="IPR047871">
    <property type="entry name" value="K_chnl_Slo-like"/>
</dbReference>
<feature type="transmembrane region" description="Helical" evidence="13">
    <location>
        <begin position="108"/>
        <end position="134"/>
    </location>
</feature>
<feature type="transmembrane region" description="Helical" evidence="13">
    <location>
        <begin position="194"/>
        <end position="215"/>
    </location>
</feature>
<evidence type="ECO:0000256" key="3">
    <source>
        <dbReference type="ARBA" id="ARBA00022538"/>
    </source>
</evidence>
<evidence type="ECO:0000256" key="13">
    <source>
        <dbReference type="SAM" id="Phobius"/>
    </source>
</evidence>
<dbReference type="InterPro" id="IPR013099">
    <property type="entry name" value="K_chnl_dom"/>
</dbReference>
<feature type="compositionally biased region" description="Basic and acidic residues" evidence="12">
    <location>
        <begin position="572"/>
        <end position="589"/>
    </location>
</feature>
<evidence type="ECO:0000256" key="8">
    <source>
        <dbReference type="ARBA" id="ARBA00023065"/>
    </source>
</evidence>
<evidence type="ECO:0000256" key="12">
    <source>
        <dbReference type="SAM" id="MobiDB-lite"/>
    </source>
</evidence>
<evidence type="ECO:0000259" key="14">
    <source>
        <dbReference type="PROSITE" id="PS51201"/>
    </source>
</evidence>
<dbReference type="Pfam" id="PF22614">
    <property type="entry name" value="Slo-like_RCK"/>
    <property type="match status" value="2"/>
</dbReference>
<keyword evidence="8" id="KW-0406">Ion transport</keyword>
<organism evidence="15">
    <name type="scientific">Palpitomonas bilix</name>
    <dbReference type="NCBI Taxonomy" id="652834"/>
    <lineage>
        <taxon>Eukaryota</taxon>
        <taxon>Eukaryota incertae sedis</taxon>
    </lineage>
</organism>
<evidence type="ECO:0000256" key="2">
    <source>
        <dbReference type="ARBA" id="ARBA00022448"/>
    </source>
</evidence>
<feature type="domain" description="RCK N-terminal" evidence="14">
    <location>
        <begin position="307"/>
        <end position="448"/>
    </location>
</feature>
<dbReference type="PANTHER" id="PTHR10027:SF10">
    <property type="entry name" value="SLOWPOKE 2, ISOFORM D"/>
    <property type="match status" value="1"/>
</dbReference>
<evidence type="ECO:0000256" key="1">
    <source>
        <dbReference type="ARBA" id="ARBA00004651"/>
    </source>
</evidence>
<dbReference type="PROSITE" id="PS51201">
    <property type="entry name" value="RCK_N"/>
    <property type="match status" value="2"/>
</dbReference>
<dbReference type="PANTHER" id="PTHR10027">
    <property type="entry name" value="CALCIUM-ACTIVATED POTASSIUM CHANNEL ALPHA CHAIN"/>
    <property type="match status" value="1"/>
</dbReference>
<evidence type="ECO:0000256" key="4">
    <source>
        <dbReference type="ARBA" id="ARBA00022692"/>
    </source>
</evidence>
<feature type="transmembrane region" description="Helical" evidence="13">
    <location>
        <begin position="154"/>
        <end position="173"/>
    </location>
</feature>
<dbReference type="SUPFAM" id="SSF51735">
    <property type="entry name" value="NAD(P)-binding Rossmann-fold domains"/>
    <property type="match status" value="1"/>
</dbReference>
<dbReference type="SUPFAM" id="SSF81324">
    <property type="entry name" value="Voltage-gated potassium channels"/>
    <property type="match status" value="1"/>
</dbReference>
<dbReference type="InterPro" id="IPR003148">
    <property type="entry name" value="RCK_N"/>
</dbReference>
<gene>
    <name evidence="15" type="ORF">PBIL07802_LOCUS4370</name>
</gene>
<accession>A0A7S3G0X3</accession>
<keyword evidence="10" id="KW-0407">Ion channel</keyword>
<evidence type="ECO:0000313" key="15">
    <source>
        <dbReference type="EMBL" id="CAE0242206.1"/>
    </source>
</evidence>
<keyword evidence="9 13" id="KW-0472">Membrane</keyword>
<dbReference type="Gene3D" id="1.10.287.70">
    <property type="match status" value="1"/>
</dbReference>
<keyword evidence="4 13" id="KW-0812">Transmembrane</keyword>
<evidence type="ECO:0000256" key="7">
    <source>
        <dbReference type="ARBA" id="ARBA00022989"/>
    </source>
</evidence>
<evidence type="ECO:0000256" key="5">
    <source>
        <dbReference type="ARBA" id="ARBA00022826"/>
    </source>
</evidence>
<dbReference type="Pfam" id="PF03493">
    <property type="entry name" value="BK_channel_a"/>
    <property type="match status" value="1"/>
</dbReference>
<name>A0A7S3G0X3_9EUKA</name>
<dbReference type="AlphaFoldDB" id="A0A7S3G0X3"/>
<evidence type="ECO:0000256" key="6">
    <source>
        <dbReference type="ARBA" id="ARBA00022958"/>
    </source>
</evidence>
<feature type="region of interest" description="Disordered" evidence="12">
    <location>
        <begin position="571"/>
        <end position="591"/>
    </location>
</feature>
<keyword evidence="7 13" id="KW-1133">Transmembrane helix</keyword>
<dbReference type="GO" id="GO:0005886">
    <property type="term" value="C:plasma membrane"/>
    <property type="evidence" value="ECO:0007669"/>
    <property type="project" value="UniProtKB-SubCell"/>
</dbReference>
<keyword evidence="2" id="KW-0813">Transport</keyword>
<evidence type="ECO:0000256" key="11">
    <source>
        <dbReference type="ARBA" id="ARBA00034430"/>
    </source>
</evidence>
<proteinExistence type="predicted"/>